<dbReference type="InterPro" id="IPR047090">
    <property type="entry name" value="AspRS_core"/>
</dbReference>
<feature type="binding site" evidence="7">
    <location>
        <begin position="541"/>
        <end position="544"/>
    </location>
    <ligand>
        <name>ATP</name>
        <dbReference type="ChEBI" id="CHEBI:30616"/>
    </ligand>
</feature>
<dbReference type="InterPro" id="IPR029351">
    <property type="entry name" value="GAD_dom"/>
</dbReference>
<dbReference type="NCBIfam" id="TIGR00459">
    <property type="entry name" value="aspS_bact"/>
    <property type="match status" value="1"/>
</dbReference>
<dbReference type="GO" id="GO:0050560">
    <property type="term" value="F:aspartate-tRNA(Asn) ligase activity"/>
    <property type="evidence" value="ECO:0007669"/>
    <property type="project" value="UniProtKB-EC"/>
</dbReference>
<dbReference type="KEGG" id="peg:E5R92_02455"/>
<feature type="binding site" evidence="7">
    <location>
        <position position="496"/>
    </location>
    <ligand>
        <name>L-aspartate</name>
        <dbReference type="ChEBI" id="CHEBI:29991"/>
    </ligand>
</feature>
<evidence type="ECO:0000256" key="4">
    <source>
        <dbReference type="ARBA" id="ARBA00022840"/>
    </source>
</evidence>
<dbReference type="InterPro" id="IPR004364">
    <property type="entry name" value="Aa-tRNA-synt_II"/>
</dbReference>
<evidence type="ECO:0000256" key="7">
    <source>
        <dbReference type="HAMAP-Rule" id="MF_00044"/>
    </source>
</evidence>
<protein>
    <recommendedName>
        <fullName evidence="7">Aspartate--tRNA(Asp/Asn) ligase</fullName>
        <ecNumber evidence="7">6.1.1.23</ecNumber>
    </recommendedName>
    <alternativeName>
        <fullName evidence="7">Aspartyl-tRNA synthetase</fullName>
        <shortName evidence="7">AspRS</shortName>
    </alternativeName>
    <alternativeName>
        <fullName evidence="7">Non-discriminating aspartyl-tRNA synthetase</fullName>
        <shortName evidence="7">ND-AspRS</shortName>
    </alternativeName>
</protein>
<feature type="site" description="Important for tRNA non-discrimination" evidence="7">
    <location>
        <position position="33"/>
    </location>
</feature>
<keyword evidence="4 7" id="KW-0067">ATP-binding</keyword>
<dbReference type="PROSITE" id="PS50862">
    <property type="entry name" value="AA_TRNA_LIGASE_II"/>
    <property type="match status" value="1"/>
</dbReference>
<dbReference type="Gene3D" id="3.30.930.10">
    <property type="entry name" value="Bira Bifunctional Protein, Domain 2"/>
    <property type="match status" value="1"/>
</dbReference>
<dbReference type="InterPro" id="IPR047089">
    <property type="entry name" value="Asp-tRNA-ligase_1_N"/>
</dbReference>
<evidence type="ECO:0000256" key="1">
    <source>
        <dbReference type="ARBA" id="ARBA00006303"/>
    </source>
</evidence>
<comment type="catalytic activity">
    <reaction evidence="7">
        <text>tRNA(Asx) + L-aspartate + ATP = L-aspartyl-tRNA(Asx) + AMP + diphosphate</text>
        <dbReference type="Rhea" id="RHEA:18349"/>
        <dbReference type="Rhea" id="RHEA-COMP:9710"/>
        <dbReference type="Rhea" id="RHEA-COMP:9711"/>
        <dbReference type="ChEBI" id="CHEBI:29991"/>
        <dbReference type="ChEBI" id="CHEBI:30616"/>
        <dbReference type="ChEBI" id="CHEBI:33019"/>
        <dbReference type="ChEBI" id="CHEBI:78442"/>
        <dbReference type="ChEBI" id="CHEBI:78516"/>
        <dbReference type="ChEBI" id="CHEBI:456215"/>
        <dbReference type="EC" id="6.1.1.23"/>
    </reaction>
</comment>
<dbReference type="GO" id="GO:0005524">
    <property type="term" value="F:ATP binding"/>
    <property type="evidence" value="ECO:0007669"/>
    <property type="project" value="UniProtKB-UniRule"/>
</dbReference>
<evidence type="ECO:0000256" key="5">
    <source>
        <dbReference type="ARBA" id="ARBA00022917"/>
    </source>
</evidence>
<keyword evidence="2 7" id="KW-0436">Ligase</keyword>
<dbReference type="Pfam" id="PF00152">
    <property type="entry name" value="tRNA-synt_2"/>
    <property type="match status" value="1"/>
</dbReference>
<evidence type="ECO:0000256" key="6">
    <source>
        <dbReference type="ARBA" id="ARBA00023146"/>
    </source>
</evidence>
<feature type="binding site" evidence="7">
    <location>
        <position position="175"/>
    </location>
    <ligand>
        <name>L-aspartate</name>
        <dbReference type="ChEBI" id="CHEBI:29991"/>
    </ligand>
</feature>
<dbReference type="SUPFAM" id="SSF50249">
    <property type="entry name" value="Nucleic acid-binding proteins"/>
    <property type="match status" value="1"/>
</dbReference>
<dbReference type="GO" id="GO:0004815">
    <property type="term" value="F:aspartate-tRNA ligase activity"/>
    <property type="evidence" value="ECO:0007669"/>
    <property type="project" value="UniProtKB-UniRule"/>
</dbReference>
<dbReference type="PRINTS" id="PR01042">
    <property type="entry name" value="TRNASYNTHASP"/>
</dbReference>
<dbReference type="SUPFAM" id="SSF55261">
    <property type="entry name" value="GAD domain-like"/>
    <property type="match status" value="1"/>
</dbReference>
<keyword evidence="3 7" id="KW-0547">Nucleotide-binding</keyword>
<dbReference type="Gene3D" id="3.30.1360.30">
    <property type="entry name" value="GAD-like domain"/>
    <property type="match status" value="1"/>
</dbReference>
<dbReference type="InterPro" id="IPR004524">
    <property type="entry name" value="Asp-tRNA-ligase_1"/>
</dbReference>
<comment type="subcellular location">
    <subcellularLocation>
        <location evidence="7">Cytoplasm</location>
    </subcellularLocation>
</comment>
<dbReference type="InterPro" id="IPR012340">
    <property type="entry name" value="NA-bd_OB-fold"/>
</dbReference>
<dbReference type="InterPro" id="IPR006195">
    <property type="entry name" value="aa-tRNA-synth_II"/>
</dbReference>
<name>A0A6H1Q1R7_9PROT</name>
<evidence type="ECO:0000256" key="2">
    <source>
        <dbReference type="ARBA" id="ARBA00022598"/>
    </source>
</evidence>
<sequence length="594" mass="67958">MNKYRTHTCSELTIDSSGKDVILSGWINKKRDHGNLLFIDLRDNFGMTQCIIDKSNENFKSLEKIQLESVIKINGKVVERTKETINTDLQTGEIEVNINSFEVLGTCKELPMPVFSDQEYAEEIRLKYRFLDLRRKKIHDNIILRSKVISFIRSEMSKLGFLEFQTPILTSSSPEGARDFLVPSRLNPGKFYALPQAPQQFKQLIMVSGFDKYFQIAPCFRDEDARADRSPGEFYQLDLEMSFVEQEDVFKVVEKLIVNVFKNFSSKKLMYEKFPRIPYEESMVKYGSDKPDLRNPLIISDLSKIFTRDDVTFEIFKKLVKSGSKVRCIVTKNTKDKPRSFFDNIDKWAKEQGASGLAYFTIEKEENLSAKGPVGKFFSQEALEEIMKITGAEVGDSIFFACGKIKDVEKITSLARDKIANDLDLIDDNTFAFCWIVDYPMFEKNEITNKIEFSHNPFSMPQGDIKDIDLDNPLDIKAYQYDIVCNGIELSSGAIRNHVPELMYKLFSIAGYQKEIVDEKFSGMINALSYGAPPHGGIAPGIDRIVMLLANEKNIREVTMFPMNQNAQDLMMNAPSKVNEEQLKELGLALKLKK</sequence>
<gene>
    <name evidence="7 9" type="primary">aspS</name>
    <name evidence="9" type="ORF">E5R92_02455</name>
</gene>
<comment type="subunit">
    <text evidence="7">Homodimer.</text>
</comment>
<dbReference type="PANTHER" id="PTHR22594">
    <property type="entry name" value="ASPARTYL/LYSYL-TRNA SYNTHETASE"/>
    <property type="match status" value="1"/>
</dbReference>
<dbReference type="InterPro" id="IPR004115">
    <property type="entry name" value="GAD-like_sf"/>
</dbReference>
<dbReference type="CDD" id="cd00777">
    <property type="entry name" value="AspRS_core"/>
    <property type="match status" value="1"/>
</dbReference>
<dbReference type="RefSeq" id="WP_168606531.1">
    <property type="nucleotide sequence ID" value="NZ_CP038852.1"/>
</dbReference>
<dbReference type="SUPFAM" id="SSF55681">
    <property type="entry name" value="Class II aaRS and biotin synthetases"/>
    <property type="match status" value="1"/>
</dbReference>
<evidence type="ECO:0000256" key="3">
    <source>
        <dbReference type="ARBA" id="ARBA00022741"/>
    </source>
</evidence>
<organism evidence="9 10">
    <name type="scientific">Candidatus Pelagibacter giovannonii</name>
    <dbReference type="NCBI Taxonomy" id="2563896"/>
    <lineage>
        <taxon>Bacteria</taxon>
        <taxon>Pseudomonadati</taxon>
        <taxon>Pseudomonadota</taxon>
        <taxon>Alphaproteobacteria</taxon>
        <taxon>Candidatus Pelagibacterales</taxon>
        <taxon>Candidatus Pelagibacteraceae</taxon>
        <taxon>Candidatus Pelagibacter</taxon>
    </lineage>
</organism>
<evidence type="ECO:0000313" key="10">
    <source>
        <dbReference type="Proteomes" id="UP000501094"/>
    </source>
</evidence>
<dbReference type="AlphaFoldDB" id="A0A6H1Q1R7"/>
<dbReference type="InterPro" id="IPR004365">
    <property type="entry name" value="NA-bd_OB_tRNA"/>
</dbReference>
<comment type="function">
    <text evidence="7">Aspartyl-tRNA synthetase with relaxed tRNA specificity since it is able to aspartylate not only its cognate tRNA(Asp) but also tRNA(Asn). Reaction proceeds in two steps: L-aspartate is first activated by ATP to form Asp-AMP and then transferred to the acceptor end of tRNA(Asp/Asn).</text>
</comment>
<feature type="binding site" evidence="7">
    <location>
        <position position="221"/>
    </location>
    <ligand>
        <name>L-aspartate</name>
        <dbReference type="ChEBI" id="CHEBI:29991"/>
    </ligand>
</feature>
<dbReference type="Proteomes" id="UP000501094">
    <property type="component" value="Chromosome"/>
</dbReference>
<keyword evidence="7" id="KW-0963">Cytoplasm</keyword>
<dbReference type="EC" id="6.1.1.23" evidence="7"/>
<keyword evidence="10" id="KW-1185">Reference proteome</keyword>
<dbReference type="InterPro" id="IPR002312">
    <property type="entry name" value="Asp/Asn-tRNA-synth_IIb"/>
</dbReference>
<feature type="region of interest" description="Aspartate" evidence="7">
    <location>
        <begin position="199"/>
        <end position="202"/>
    </location>
</feature>
<keyword evidence="5 7" id="KW-0648">Protein biosynthesis</keyword>
<comment type="similarity">
    <text evidence="1 7">Belongs to the class-II aminoacyl-tRNA synthetase family. Type 1 subfamily.</text>
</comment>
<feature type="binding site" evidence="7">
    <location>
        <position position="455"/>
    </location>
    <ligand>
        <name>L-aspartate</name>
        <dbReference type="ChEBI" id="CHEBI:29991"/>
    </ligand>
</feature>
<dbReference type="Gene3D" id="2.40.50.140">
    <property type="entry name" value="Nucleic acid-binding proteins"/>
    <property type="match status" value="1"/>
</dbReference>
<dbReference type="CDD" id="cd04317">
    <property type="entry name" value="EcAspRS_like_N"/>
    <property type="match status" value="1"/>
</dbReference>
<feature type="binding site" evidence="7">
    <location>
        <begin position="221"/>
        <end position="223"/>
    </location>
    <ligand>
        <name>ATP</name>
        <dbReference type="ChEBI" id="CHEBI:30616"/>
    </ligand>
</feature>
<comment type="caution">
    <text evidence="7">Lacks conserved residue(s) required for the propagation of feature annotation.</text>
</comment>
<dbReference type="GO" id="GO:0006422">
    <property type="term" value="P:aspartyl-tRNA aminoacylation"/>
    <property type="evidence" value="ECO:0007669"/>
    <property type="project" value="UniProtKB-UniRule"/>
</dbReference>
<dbReference type="PANTHER" id="PTHR22594:SF5">
    <property type="entry name" value="ASPARTATE--TRNA LIGASE, MITOCHONDRIAL"/>
    <property type="match status" value="1"/>
</dbReference>
<dbReference type="GO" id="GO:0005737">
    <property type="term" value="C:cytoplasm"/>
    <property type="evidence" value="ECO:0007669"/>
    <property type="project" value="UniProtKB-SubCell"/>
</dbReference>
<evidence type="ECO:0000313" key="9">
    <source>
        <dbReference type="EMBL" id="QIZ20646.1"/>
    </source>
</evidence>
<evidence type="ECO:0000259" key="8">
    <source>
        <dbReference type="PROSITE" id="PS50862"/>
    </source>
</evidence>
<proteinExistence type="inferred from homology"/>
<feature type="domain" description="Aminoacyl-transfer RNA synthetases class-II family profile" evidence="8">
    <location>
        <begin position="144"/>
        <end position="562"/>
    </location>
</feature>
<reference evidence="9 10" key="1">
    <citation type="journal article" date="2020" name="Nat. Microbiol.">
        <title>Lysogenic host-virus interactions in SAR11 marine bacteria.</title>
        <authorList>
            <person name="Morris R.M."/>
            <person name="Cain K.R."/>
            <person name="Hvorecny K.L."/>
            <person name="Kollman J.M."/>
        </authorList>
    </citation>
    <scope>NUCLEOTIDE SEQUENCE [LARGE SCALE GENOMIC DNA]</scope>
    <source>
        <strain evidence="9 10">NP1</strain>
    </source>
</reference>
<keyword evidence="6 7" id="KW-0030">Aminoacyl-tRNA synthetase</keyword>
<dbReference type="Pfam" id="PF02938">
    <property type="entry name" value="GAD"/>
    <property type="match status" value="1"/>
</dbReference>
<dbReference type="HAMAP" id="MF_00044">
    <property type="entry name" value="Asp_tRNA_synth_type1"/>
    <property type="match status" value="1"/>
</dbReference>
<feature type="binding site" evidence="7">
    <location>
        <position position="489"/>
    </location>
    <ligand>
        <name>ATP</name>
        <dbReference type="ChEBI" id="CHEBI:30616"/>
    </ligand>
</feature>
<dbReference type="NCBIfam" id="NF001750">
    <property type="entry name" value="PRK00476.1"/>
    <property type="match status" value="1"/>
</dbReference>
<dbReference type="EMBL" id="CP038852">
    <property type="protein sequence ID" value="QIZ20646.1"/>
    <property type="molecule type" value="Genomic_DNA"/>
</dbReference>
<accession>A0A6H1Q1R7</accession>
<dbReference type="Pfam" id="PF01336">
    <property type="entry name" value="tRNA_anti-codon"/>
    <property type="match status" value="1"/>
</dbReference>
<dbReference type="GO" id="GO:0003676">
    <property type="term" value="F:nucleic acid binding"/>
    <property type="evidence" value="ECO:0007669"/>
    <property type="project" value="InterPro"/>
</dbReference>
<dbReference type="InterPro" id="IPR045864">
    <property type="entry name" value="aa-tRNA-synth_II/BPL/LPL"/>
</dbReference>